<dbReference type="AlphaFoldDB" id="A0A0C3SG27"/>
<accession>A0A0C3SG27</accession>
<evidence type="ECO:0000313" key="1">
    <source>
        <dbReference type="EnsemblProtists" id="AAC35616"/>
    </source>
</evidence>
<organism evidence="1 2">
    <name type="scientific">Guillardia theta (strain CCMP2712)</name>
    <name type="common">Cryptophyte</name>
    <dbReference type="NCBI Taxonomy" id="905079"/>
    <lineage>
        <taxon>Eukaryota</taxon>
        <taxon>Cryptophyceae</taxon>
        <taxon>Pyrenomonadales</taxon>
        <taxon>Geminigeraceae</taxon>
        <taxon>Guillardia</taxon>
    </lineage>
</organism>
<sequence>MKFNNLKISLELLFLYAQIKVKLTHLKHYSTRCSTLSLITVFPLDLLNYLSLIIIDVYYEICINYPNNFWLDSTSFDSRFLFILQNIEKKILRHNNYELLTKSINFKNYNLFLSSANLITHEDEKLFIWFFHILSEILIHKHKSSTISVKLLSIVGVHLIVKTLLIFLLLINNQSVVNSIFLSDSKIYHPQFINFNFWWQNLNQLVLRRIYSLYPIYVIKNNVLTTNYVFLPYFNSYLLQSNLTTWFSKLLK</sequence>
<dbReference type="EMBL" id="AF041468">
    <property type="status" value="NOT_ANNOTATED_CDS"/>
    <property type="molecule type" value="Genomic_DNA"/>
</dbReference>
<reference evidence="2" key="1">
    <citation type="journal article" date="2012" name="Nature">
        <title>Algal genomes reveal evolutionary mosaicism and the fate of nucleomorphs.</title>
        <authorList>
            <consortium name="DOE Joint Genome Institute"/>
            <person name="Curtis B.A."/>
            <person name="Tanifuji G."/>
            <person name="Burki F."/>
            <person name="Gruber A."/>
            <person name="Irimia M."/>
            <person name="Maruyama S."/>
            <person name="Arias M.C."/>
            <person name="Ball S.G."/>
            <person name="Gile G.H."/>
            <person name="Hirakawa Y."/>
            <person name="Hopkins J.F."/>
            <person name="Kuo A."/>
            <person name="Rensing S.A."/>
            <person name="Schmutz J."/>
            <person name="Symeonidi A."/>
            <person name="Elias M."/>
            <person name="Eveleigh R.J."/>
            <person name="Herman E.K."/>
            <person name="Klute M.J."/>
            <person name="Nakayama T."/>
            <person name="Obornik M."/>
            <person name="Reyes-Prieto A."/>
            <person name="Armbrust E.V."/>
            <person name="Aves S.J."/>
            <person name="Beiko R.G."/>
            <person name="Coutinho P."/>
            <person name="Dacks J.B."/>
            <person name="Durnford D.G."/>
            <person name="Fast N.M."/>
            <person name="Green B.R."/>
            <person name="Grisdale C.J."/>
            <person name="Hempel F."/>
            <person name="Henrissat B."/>
            <person name="Hoppner M.P."/>
            <person name="Ishida K."/>
            <person name="Kim E."/>
            <person name="Koreny L."/>
            <person name="Kroth P.G."/>
            <person name="Liu Y."/>
            <person name="Malik S.B."/>
            <person name="Maier U.G."/>
            <person name="McRose D."/>
            <person name="Mock T."/>
            <person name="Neilson J.A."/>
            <person name="Onodera N.T."/>
            <person name="Poole A.M."/>
            <person name="Pritham E.J."/>
            <person name="Richards T.A."/>
            <person name="Rocap G."/>
            <person name="Roy S.W."/>
            <person name="Sarai C."/>
            <person name="Schaack S."/>
            <person name="Shirato S."/>
            <person name="Slamovits C.H."/>
            <person name="Spencer D.F."/>
            <person name="Suzuki S."/>
            <person name="Worden A.Z."/>
            <person name="Zauner S."/>
            <person name="Barry K."/>
            <person name="Bell C."/>
            <person name="Bharti A.K."/>
            <person name="Crow J.A."/>
            <person name="Grimwood J."/>
            <person name="Kramer R."/>
            <person name="Lindquist E."/>
            <person name="Lucas S."/>
            <person name="Salamov A."/>
            <person name="McFadden G.I."/>
            <person name="Lane C.E."/>
            <person name="Keeling P.J."/>
            <person name="Gray M.W."/>
            <person name="Grigoriev I.V."/>
            <person name="Archibald J.M."/>
        </authorList>
    </citation>
    <scope>NUCLEOTIDE SEQUENCE</scope>
    <source>
        <strain evidence="2">CCMP2712</strain>
    </source>
</reference>
<evidence type="ECO:0000313" key="2">
    <source>
        <dbReference type="Proteomes" id="UP000011087"/>
    </source>
</evidence>
<name>A0A0C3SG27_GUITC</name>
<proteinExistence type="predicted"/>
<reference evidence="1" key="3">
    <citation type="submission" date="2015-06" db="UniProtKB">
        <authorList>
            <consortium name="EnsemblProtists"/>
        </authorList>
    </citation>
    <scope>IDENTIFICATION</scope>
</reference>
<keyword evidence="2" id="KW-1185">Reference proteome</keyword>
<dbReference type="EnsemblProtists" id="AAC35616">
    <property type="protein sequence ID" value="AAC35616"/>
    <property type="gene ID" value="EGPrGTG00000000110"/>
</dbReference>
<dbReference type="Proteomes" id="UP000011087">
    <property type="component" value="Unassembled WGS sequence"/>
</dbReference>
<protein>
    <submittedName>
        <fullName evidence="1">Uncharacterized protein</fullName>
    </submittedName>
</protein>
<reference evidence="2" key="2">
    <citation type="submission" date="2012-11" db="EMBL/GenBank/DDBJ databases">
        <authorList>
            <person name="Kuo A."/>
            <person name="Curtis B.A."/>
            <person name="Tanifuji G."/>
            <person name="Burki F."/>
            <person name="Gruber A."/>
            <person name="Irimia M."/>
            <person name="Maruyama S."/>
            <person name="Arias M.C."/>
            <person name="Ball S.G."/>
            <person name="Gile G.H."/>
            <person name="Hirakawa Y."/>
            <person name="Hopkins J.F."/>
            <person name="Rensing S.A."/>
            <person name="Schmutz J."/>
            <person name="Symeonidi A."/>
            <person name="Elias M."/>
            <person name="Eveleigh R.J."/>
            <person name="Herman E.K."/>
            <person name="Klute M.J."/>
            <person name="Nakayama T."/>
            <person name="Obornik M."/>
            <person name="Reyes-Prieto A."/>
            <person name="Armbrust E.V."/>
            <person name="Aves S.J."/>
            <person name="Beiko R.G."/>
            <person name="Coutinho P."/>
            <person name="Dacks J.B."/>
            <person name="Durnford D.G."/>
            <person name="Fast N.M."/>
            <person name="Green B.R."/>
            <person name="Grisdale C."/>
            <person name="Hempe F."/>
            <person name="Henrissat B."/>
            <person name="Hoppner M.P."/>
            <person name="Ishida K.-I."/>
            <person name="Kim E."/>
            <person name="Koreny L."/>
            <person name="Kroth P.G."/>
            <person name="Liu Y."/>
            <person name="Malik S.-B."/>
            <person name="Maier U.G."/>
            <person name="McRose D."/>
            <person name="Mock T."/>
            <person name="Neilson J.A."/>
            <person name="Onodera N.T."/>
            <person name="Poole A.M."/>
            <person name="Pritham E.J."/>
            <person name="Richards T.A."/>
            <person name="Rocap G."/>
            <person name="Roy S.W."/>
            <person name="Sarai C."/>
            <person name="Schaack S."/>
            <person name="Shirato S."/>
            <person name="Slamovits C.H."/>
            <person name="Spencer D.F."/>
            <person name="Suzuki S."/>
            <person name="Worden A.Z."/>
            <person name="Zauner S."/>
            <person name="Barry K."/>
            <person name="Bell C."/>
            <person name="Bharti A.K."/>
            <person name="Crow J.A."/>
            <person name="Grimwood J."/>
            <person name="Kramer R."/>
            <person name="Lindquist E."/>
            <person name="Lucas S."/>
            <person name="Salamov A."/>
            <person name="McFadden G.I."/>
            <person name="Lane C.E."/>
            <person name="Keeling P.J."/>
            <person name="Gray M.W."/>
            <person name="Grigoriev I.V."/>
            <person name="Archibald J.M."/>
        </authorList>
    </citation>
    <scope>NUCLEOTIDE SEQUENCE</scope>
    <source>
        <strain evidence="2">CCMP2712</strain>
    </source>
</reference>